<dbReference type="PIRSF" id="PIRSF000428">
    <property type="entry name" value="P_Ac_trans"/>
    <property type="match status" value="1"/>
</dbReference>
<dbReference type="InterPro" id="IPR002505">
    <property type="entry name" value="PTA_PTB"/>
</dbReference>
<dbReference type="STRING" id="1470563.SAMN05444000_1392"/>
<keyword evidence="6" id="KW-1185">Reference proteome</keyword>
<dbReference type="InterPro" id="IPR012147">
    <property type="entry name" value="P_Ac_Bu_trans"/>
</dbReference>
<dbReference type="NCBIfam" id="NF006045">
    <property type="entry name" value="PRK08190.1"/>
    <property type="match status" value="1"/>
</dbReference>
<name>A0A1M6TFD5_9RHOB</name>
<dbReference type="PANTHER" id="PTHR43356:SF2">
    <property type="entry name" value="PHOSPHATE ACETYLTRANSFERASE"/>
    <property type="match status" value="1"/>
</dbReference>
<dbReference type="Gene3D" id="3.40.718.10">
    <property type="entry name" value="Isopropylmalate Dehydrogenase"/>
    <property type="match status" value="1"/>
</dbReference>
<dbReference type="PANTHER" id="PTHR43356">
    <property type="entry name" value="PHOSPHATE ACETYLTRANSFERASE"/>
    <property type="match status" value="1"/>
</dbReference>
<evidence type="ECO:0000256" key="1">
    <source>
        <dbReference type="ARBA" id="ARBA00005656"/>
    </source>
</evidence>
<keyword evidence="3" id="KW-0012">Acyltransferase</keyword>
<dbReference type="SUPFAM" id="SSF53659">
    <property type="entry name" value="Isocitrate/Isopropylmalate dehydrogenase-like"/>
    <property type="match status" value="1"/>
</dbReference>
<protein>
    <submittedName>
        <fullName evidence="5">Phosphate acetyltransferase/phosphate butyryltransferase</fullName>
    </submittedName>
</protein>
<dbReference type="EMBL" id="FQZQ01000039">
    <property type="protein sequence ID" value="SHK55584.1"/>
    <property type="molecule type" value="Genomic_DNA"/>
</dbReference>
<evidence type="ECO:0000313" key="6">
    <source>
        <dbReference type="Proteomes" id="UP000183982"/>
    </source>
</evidence>
<evidence type="ECO:0000313" key="5">
    <source>
        <dbReference type="EMBL" id="SHK55584.1"/>
    </source>
</evidence>
<dbReference type="RefSeq" id="WP_245815223.1">
    <property type="nucleotide sequence ID" value="NZ_FQZQ01000039.1"/>
</dbReference>
<keyword evidence="2 5" id="KW-0808">Transferase</keyword>
<gene>
    <name evidence="5" type="ORF">SAMN05444000_1392</name>
</gene>
<evidence type="ECO:0000259" key="4">
    <source>
        <dbReference type="Pfam" id="PF01515"/>
    </source>
</evidence>
<dbReference type="Proteomes" id="UP000183982">
    <property type="component" value="Unassembled WGS sequence"/>
</dbReference>
<sequence length="324" mass="34299">MIIPVQGEDKDRDELPECGPGFTAILAATTPLDPIVTAVVHPCDEASLEGALAARDHSLIEPILVGPKTRIEQVARDCDLDIKGLEIISAEHSHDAAKRAVSLVREGRAEALMKGALHTDEIMSEIVHRDRGLRTERRMSHVFVLDVPRYPKPLLITDAAINIYPDLLTKADIIQNSIELAHAMGVDLPKVAILSALETISPKIPSTVEAGALCKMADRGQISGGFLDGPLAFDNAVSKEAADTKGIVSDVAGDPDILVAPDLEAGNMMAKQLIYLAGADAAGIVLGARVPVMLTSRADGMLSRIASAALAQLIVRRGSGKTVL</sequence>
<dbReference type="Pfam" id="PF01515">
    <property type="entry name" value="PTA_PTB"/>
    <property type="match status" value="1"/>
</dbReference>
<accession>A0A1M6TFD5</accession>
<comment type="similarity">
    <text evidence="1">Belongs to the phosphate acetyltransferase and butyryltransferase family.</text>
</comment>
<dbReference type="InterPro" id="IPR050500">
    <property type="entry name" value="Phos_Acetyltrans/Butyryltrans"/>
</dbReference>
<reference evidence="6" key="1">
    <citation type="submission" date="2016-11" db="EMBL/GenBank/DDBJ databases">
        <authorList>
            <person name="Varghese N."/>
            <person name="Submissions S."/>
        </authorList>
    </citation>
    <scope>NUCLEOTIDE SEQUENCE [LARGE SCALE GENOMIC DNA]</scope>
    <source>
        <strain evidence="6">DSM 100564</strain>
    </source>
</reference>
<organism evidence="5 6">
    <name type="scientific">Shimia gijangensis</name>
    <dbReference type="NCBI Taxonomy" id="1470563"/>
    <lineage>
        <taxon>Bacteria</taxon>
        <taxon>Pseudomonadati</taxon>
        <taxon>Pseudomonadota</taxon>
        <taxon>Alphaproteobacteria</taxon>
        <taxon>Rhodobacterales</taxon>
        <taxon>Roseobacteraceae</taxon>
    </lineage>
</organism>
<proteinExistence type="inferred from homology"/>
<dbReference type="GO" id="GO:0016746">
    <property type="term" value="F:acyltransferase activity"/>
    <property type="evidence" value="ECO:0007669"/>
    <property type="project" value="UniProtKB-KW"/>
</dbReference>
<evidence type="ECO:0000256" key="2">
    <source>
        <dbReference type="ARBA" id="ARBA00022679"/>
    </source>
</evidence>
<evidence type="ECO:0000256" key="3">
    <source>
        <dbReference type="ARBA" id="ARBA00023315"/>
    </source>
</evidence>
<dbReference type="NCBIfam" id="NF008852">
    <property type="entry name" value="PRK11890.1"/>
    <property type="match status" value="1"/>
</dbReference>
<feature type="domain" description="Phosphate acetyl/butaryl transferase" evidence="4">
    <location>
        <begin position="94"/>
        <end position="310"/>
    </location>
</feature>
<dbReference type="AlphaFoldDB" id="A0A1M6TFD5"/>